<protein>
    <submittedName>
        <fullName evidence="1">Uncharacterized protein</fullName>
    </submittedName>
</protein>
<dbReference type="EMBL" id="DXGH01000073">
    <property type="protein sequence ID" value="HIW82691.1"/>
    <property type="molecule type" value="Genomic_DNA"/>
</dbReference>
<dbReference type="AlphaFoldDB" id="A0A9D1R9X5"/>
<reference evidence="1" key="2">
    <citation type="submission" date="2021-04" db="EMBL/GenBank/DDBJ databases">
        <authorList>
            <person name="Gilroy R."/>
        </authorList>
    </citation>
    <scope>NUCLEOTIDE SEQUENCE</scope>
    <source>
        <strain evidence="1">CHK195-6426</strain>
    </source>
</reference>
<comment type="caution">
    <text evidence="1">The sequence shown here is derived from an EMBL/GenBank/DDBJ whole genome shotgun (WGS) entry which is preliminary data.</text>
</comment>
<gene>
    <name evidence="1" type="ORF">H9742_14415</name>
</gene>
<sequence length="95" mass="10893">MMERLTTKEKYPHGAEGKSKNNLTGKYCRGVFEATAVVEKLSYYENLEESLEKVYGECDGLLEASVKHLIEHVNSDIWMAKAVFTDQRKENKYGN</sequence>
<proteinExistence type="predicted"/>
<accession>A0A9D1R9X5</accession>
<evidence type="ECO:0000313" key="1">
    <source>
        <dbReference type="EMBL" id="HIW82691.1"/>
    </source>
</evidence>
<name>A0A9D1R9X5_9FIRM</name>
<evidence type="ECO:0000313" key="2">
    <source>
        <dbReference type="Proteomes" id="UP000824265"/>
    </source>
</evidence>
<dbReference type="Proteomes" id="UP000824265">
    <property type="component" value="Unassembled WGS sequence"/>
</dbReference>
<organism evidence="1 2">
    <name type="scientific">Candidatus Acetatifactor stercoripullorum</name>
    <dbReference type="NCBI Taxonomy" id="2838414"/>
    <lineage>
        <taxon>Bacteria</taxon>
        <taxon>Bacillati</taxon>
        <taxon>Bacillota</taxon>
        <taxon>Clostridia</taxon>
        <taxon>Lachnospirales</taxon>
        <taxon>Lachnospiraceae</taxon>
        <taxon>Acetatifactor</taxon>
    </lineage>
</organism>
<reference evidence="1" key="1">
    <citation type="journal article" date="2021" name="PeerJ">
        <title>Extensive microbial diversity within the chicken gut microbiome revealed by metagenomics and culture.</title>
        <authorList>
            <person name="Gilroy R."/>
            <person name="Ravi A."/>
            <person name="Getino M."/>
            <person name="Pursley I."/>
            <person name="Horton D.L."/>
            <person name="Alikhan N.F."/>
            <person name="Baker D."/>
            <person name="Gharbi K."/>
            <person name="Hall N."/>
            <person name="Watson M."/>
            <person name="Adriaenssens E.M."/>
            <person name="Foster-Nyarko E."/>
            <person name="Jarju S."/>
            <person name="Secka A."/>
            <person name="Antonio M."/>
            <person name="Oren A."/>
            <person name="Chaudhuri R.R."/>
            <person name="La Ragione R."/>
            <person name="Hildebrand F."/>
            <person name="Pallen M.J."/>
        </authorList>
    </citation>
    <scope>NUCLEOTIDE SEQUENCE</scope>
    <source>
        <strain evidence="1">CHK195-6426</strain>
    </source>
</reference>